<feature type="compositionally biased region" description="Acidic residues" evidence="1">
    <location>
        <begin position="110"/>
        <end position="132"/>
    </location>
</feature>
<feature type="signal peptide" evidence="2">
    <location>
        <begin position="1"/>
        <end position="23"/>
    </location>
</feature>
<dbReference type="EMBL" id="HBIV01016641">
    <property type="protein sequence ID" value="CAE0660524.1"/>
    <property type="molecule type" value="Transcribed_RNA"/>
</dbReference>
<dbReference type="AlphaFoldDB" id="A0A7S4DNA6"/>
<evidence type="ECO:0000256" key="2">
    <source>
        <dbReference type="SAM" id="SignalP"/>
    </source>
</evidence>
<organism evidence="3">
    <name type="scientific">Lotharella globosa</name>
    <dbReference type="NCBI Taxonomy" id="91324"/>
    <lineage>
        <taxon>Eukaryota</taxon>
        <taxon>Sar</taxon>
        <taxon>Rhizaria</taxon>
        <taxon>Cercozoa</taxon>
        <taxon>Chlorarachniophyceae</taxon>
        <taxon>Lotharella</taxon>
    </lineage>
</organism>
<feature type="compositionally biased region" description="Acidic residues" evidence="1">
    <location>
        <begin position="223"/>
        <end position="232"/>
    </location>
</feature>
<accession>A0A7S4DNA6</accession>
<evidence type="ECO:0000256" key="1">
    <source>
        <dbReference type="SAM" id="MobiDB-lite"/>
    </source>
</evidence>
<reference evidence="3" key="1">
    <citation type="submission" date="2021-01" db="EMBL/GenBank/DDBJ databases">
        <authorList>
            <person name="Corre E."/>
            <person name="Pelletier E."/>
            <person name="Niang G."/>
            <person name="Scheremetjew M."/>
            <person name="Finn R."/>
            <person name="Kale V."/>
            <person name="Holt S."/>
            <person name="Cochrane G."/>
            <person name="Meng A."/>
            <person name="Brown T."/>
            <person name="Cohen L."/>
        </authorList>
    </citation>
    <scope>NUCLEOTIDE SEQUENCE</scope>
    <source>
        <strain evidence="3">CCCM811</strain>
    </source>
</reference>
<feature type="region of interest" description="Disordered" evidence="1">
    <location>
        <begin position="89"/>
        <end position="149"/>
    </location>
</feature>
<keyword evidence="2" id="KW-0732">Signal</keyword>
<feature type="compositionally biased region" description="Basic residues" evidence="1">
    <location>
        <begin position="95"/>
        <end position="106"/>
    </location>
</feature>
<feature type="compositionally biased region" description="Basic residues" evidence="1">
    <location>
        <begin position="138"/>
        <end position="149"/>
    </location>
</feature>
<feature type="region of interest" description="Disordered" evidence="1">
    <location>
        <begin position="199"/>
        <end position="265"/>
    </location>
</feature>
<proteinExistence type="predicted"/>
<name>A0A7S4DNA6_9EUKA</name>
<gene>
    <name evidence="3" type="ORF">LGLO00237_LOCUS12107</name>
</gene>
<evidence type="ECO:0000313" key="3">
    <source>
        <dbReference type="EMBL" id="CAE0660524.1"/>
    </source>
</evidence>
<sequence>MAALGCASALLGALLIGTAPARGTELFSIQLGAHQMRTEVDGRHLNVDLSRFSCTSLDGPECHLPSMGGNGIKGGVEQLSDMLAGALKNSMQQMTRKRRTKLKRKKVTTEESEKEDEEDDEAEEEEDEEEEAAEHVQRVKKRPKRRRRRGVKTIELDISSLLQNQGEASEGGLDLAEGIAAMLQGSGAGRVKTFKINENGEAEQLSPEELGAVLEELSPKNEDETEGTDADSETTQSSPKDRAAESGPEIIAIGGDGSGPPVAEEIIALGGDGSVAEDLKKIVELLDIKIESIAKAKFDDSDDDDDGND</sequence>
<feature type="chain" id="PRO_5030772769" evidence="2">
    <location>
        <begin position="24"/>
        <end position="309"/>
    </location>
</feature>
<protein>
    <submittedName>
        <fullName evidence="3">Uncharacterized protein</fullName>
    </submittedName>
</protein>